<evidence type="ECO:0000256" key="13">
    <source>
        <dbReference type="SAM" id="MobiDB-lite"/>
    </source>
</evidence>
<keyword evidence="5 11" id="KW-1133">Transmembrane helix</keyword>
<dbReference type="GO" id="GO:0005789">
    <property type="term" value="C:endoplasmic reticulum membrane"/>
    <property type="evidence" value="ECO:0007669"/>
    <property type="project" value="UniProtKB-SubCell"/>
</dbReference>
<evidence type="ECO:0000259" key="14">
    <source>
        <dbReference type="Pfam" id="PF01529"/>
    </source>
</evidence>
<evidence type="ECO:0000256" key="11">
    <source>
        <dbReference type="HAMAP-Rule" id="MF_03199"/>
    </source>
</evidence>
<dbReference type="RefSeq" id="XP_016239896.1">
    <property type="nucleotide sequence ID" value="XM_016374620.1"/>
</dbReference>
<dbReference type="InterPro" id="IPR039859">
    <property type="entry name" value="PFA4/ZDH16/20/ERF2-like"/>
</dbReference>
<keyword evidence="16" id="KW-1185">Reference proteome</keyword>
<sequence length="461" mass="52707">MAESRLAKFAAPAVISLVAFLSYSSQYLFLGITPGPLTRKESIIFNTLVACIWISYSRACTTDPGRVPKDWQPEEIKDPSPSSAADEAIARQRYCRKCEAVKPPRSHHCRVCKRCIPKMDHHCPWTVNCVSHFTFPHFMRFLWYAVSAMCYLEYFLFVRGRIIWDDRHMPSVSICPGIFIKRLDCTANEPAREQYLGPTLPQMIHLFFLIVLNSLTLFMVSITFLRTIWGLGGNVTTIESWEIERHAKLLRRARALGGFLDGPDGIMIRITRQEFPYDIGIWSNIVQGMGTSNVIAWFWPFSPTPKTSGIVFETNGFEDPGTSWPPPDPDRMPRLARPLDPEDAFVHQHAGLSPDDELVAFKERQRADFERRAEHYGGPVKRRKPFHERFEEENGTPIENDYYSDNGDDDGDGSVSSGEEGWQDSGGNRLKDYGVDEEVEFYDEDNIPIAELLRRRRGQGK</sequence>
<dbReference type="InterPro" id="IPR033682">
    <property type="entry name" value="PFA4"/>
</dbReference>
<evidence type="ECO:0000256" key="7">
    <source>
        <dbReference type="ARBA" id="ARBA00023139"/>
    </source>
</evidence>
<evidence type="ECO:0000256" key="12">
    <source>
        <dbReference type="RuleBase" id="RU079119"/>
    </source>
</evidence>
<gene>
    <name evidence="11" type="primary">PFA4</name>
    <name evidence="15" type="ORF">PV08_00254</name>
</gene>
<dbReference type="AlphaFoldDB" id="A0A0D2BM55"/>
<dbReference type="HOGENOM" id="CLU_027721_8_1_1"/>
<dbReference type="STRING" id="91928.A0A0D2BM55"/>
<keyword evidence="2 11" id="KW-0808">Transferase</keyword>
<evidence type="ECO:0000256" key="4">
    <source>
        <dbReference type="ARBA" id="ARBA00022824"/>
    </source>
</evidence>
<name>A0A0D2BM55_9EURO</name>
<protein>
    <recommendedName>
        <fullName evidence="11">Palmitoyltransferase PFA4</fullName>
        <ecNumber evidence="11">2.3.1.225</ecNumber>
    </recommendedName>
    <alternativeName>
        <fullName evidence="11">Protein S-acyltransferase</fullName>
        <shortName evidence="11">PAT</shortName>
    </alternativeName>
    <alternativeName>
        <fullName evidence="11">Protein fatty acyltransferase 4</fullName>
    </alternativeName>
</protein>
<feature type="active site" description="S-palmitoyl cysteine intermediate" evidence="11">
    <location>
        <position position="123"/>
    </location>
</feature>
<dbReference type="GO" id="GO:0019706">
    <property type="term" value="F:protein-cysteine S-palmitoyltransferase activity"/>
    <property type="evidence" value="ECO:0007669"/>
    <property type="project" value="UniProtKB-UniRule"/>
</dbReference>
<keyword evidence="4 11" id="KW-0256">Endoplasmic reticulum</keyword>
<dbReference type="HAMAP" id="MF_03199">
    <property type="entry name" value="DHHC_PAT_PFA4"/>
    <property type="match status" value="1"/>
</dbReference>
<feature type="transmembrane region" description="Helical" evidence="11 12">
    <location>
        <begin position="141"/>
        <end position="164"/>
    </location>
</feature>
<feature type="transmembrane region" description="Helical" evidence="11 12">
    <location>
        <begin position="203"/>
        <end position="225"/>
    </location>
</feature>
<dbReference type="PANTHER" id="PTHR12246">
    <property type="entry name" value="PALMITOYLTRANSFERASE ZDHHC16"/>
    <property type="match status" value="1"/>
</dbReference>
<feature type="region of interest" description="Disordered" evidence="13">
    <location>
        <begin position="372"/>
        <end position="434"/>
    </location>
</feature>
<keyword evidence="9 11" id="KW-0012">Acyltransferase</keyword>
<evidence type="ECO:0000256" key="10">
    <source>
        <dbReference type="ARBA" id="ARBA00048048"/>
    </source>
</evidence>
<dbReference type="VEuPathDB" id="FungiDB:PV08_00254"/>
<comment type="caution">
    <text evidence="11">Lacks conserved residue(s) required for the propagation of feature annotation.</text>
</comment>
<proteinExistence type="inferred from homology"/>
<reference evidence="15 16" key="1">
    <citation type="submission" date="2015-01" db="EMBL/GenBank/DDBJ databases">
        <title>The Genome Sequence of Exophiala spinifera CBS89968.</title>
        <authorList>
            <consortium name="The Broad Institute Genomics Platform"/>
            <person name="Cuomo C."/>
            <person name="de Hoog S."/>
            <person name="Gorbushina A."/>
            <person name="Stielow B."/>
            <person name="Teixiera M."/>
            <person name="Abouelleil A."/>
            <person name="Chapman S.B."/>
            <person name="Priest M."/>
            <person name="Young S.K."/>
            <person name="Wortman J."/>
            <person name="Nusbaum C."/>
            <person name="Birren B."/>
        </authorList>
    </citation>
    <scope>NUCLEOTIDE SEQUENCE [LARGE SCALE GENOMIC DNA]</scope>
    <source>
        <strain evidence="15 16">CBS 89968</strain>
    </source>
</reference>
<keyword evidence="7 11" id="KW-0564">Palmitate</keyword>
<comment type="subcellular location">
    <subcellularLocation>
        <location evidence="11">Endoplasmic reticulum membrane</location>
        <topology evidence="11">Multi-pass membrane protein</topology>
    </subcellularLocation>
    <subcellularLocation>
        <location evidence="1">Membrane</location>
        <topology evidence="1">Multi-pass membrane protein</topology>
    </subcellularLocation>
</comment>
<keyword evidence="8 11" id="KW-0449">Lipoprotein</keyword>
<evidence type="ECO:0000256" key="5">
    <source>
        <dbReference type="ARBA" id="ARBA00022989"/>
    </source>
</evidence>
<comment type="catalytic activity">
    <reaction evidence="10 11 12">
        <text>L-cysteinyl-[protein] + hexadecanoyl-CoA = S-hexadecanoyl-L-cysteinyl-[protein] + CoA</text>
        <dbReference type="Rhea" id="RHEA:36683"/>
        <dbReference type="Rhea" id="RHEA-COMP:10131"/>
        <dbReference type="Rhea" id="RHEA-COMP:11032"/>
        <dbReference type="ChEBI" id="CHEBI:29950"/>
        <dbReference type="ChEBI" id="CHEBI:57287"/>
        <dbReference type="ChEBI" id="CHEBI:57379"/>
        <dbReference type="ChEBI" id="CHEBI:74151"/>
        <dbReference type="EC" id="2.3.1.225"/>
    </reaction>
</comment>
<dbReference type="OrthoDB" id="331948at2759"/>
<feature type="transmembrane region" description="Helical" evidence="11 12">
    <location>
        <begin position="6"/>
        <end position="30"/>
    </location>
</feature>
<evidence type="ECO:0000313" key="16">
    <source>
        <dbReference type="Proteomes" id="UP000053328"/>
    </source>
</evidence>
<dbReference type="EC" id="2.3.1.225" evidence="11"/>
<evidence type="ECO:0000256" key="3">
    <source>
        <dbReference type="ARBA" id="ARBA00022692"/>
    </source>
</evidence>
<keyword evidence="6 11" id="KW-0472">Membrane</keyword>
<evidence type="ECO:0000313" key="15">
    <source>
        <dbReference type="EMBL" id="KIW19680.1"/>
    </source>
</evidence>
<accession>A0A0D2BM55</accession>
<comment type="function">
    <text evidence="11">Mediates the reversible addition of palmitate to target proteins, thereby regulating their membrane association and biological function.</text>
</comment>
<evidence type="ECO:0000256" key="2">
    <source>
        <dbReference type="ARBA" id="ARBA00022679"/>
    </source>
</evidence>
<dbReference type="GeneID" id="27327337"/>
<organism evidence="15 16">
    <name type="scientific">Exophiala spinifera</name>
    <dbReference type="NCBI Taxonomy" id="91928"/>
    <lineage>
        <taxon>Eukaryota</taxon>
        <taxon>Fungi</taxon>
        <taxon>Dikarya</taxon>
        <taxon>Ascomycota</taxon>
        <taxon>Pezizomycotina</taxon>
        <taxon>Eurotiomycetes</taxon>
        <taxon>Chaetothyriomycetidae</taxon>
        <taxon>Chaetothyriales</taxon>
        <taxon>Herpotrichiellaceae</taxon>
        <taxon>Exophiala</taxon>
    </lineage>
</organism>
<evidence type="ECO:0000256" key="1">
    <source>
        <dbReference type="ARBA" id="ARBA00004141"/>
    </source>
</evidence>
<dbReference type="InterPro" id="IPR001594">
    <property type="entry name" value="Palmitoyltrfase_DHHC"/>
</dbReference>
<keyword evidence="3 11" id="KW-0812">Transmembrane</keyword>
<dbReference type="Pfam" id="PF01529">
    <property type="entry name" value="DHHC"/>
    <property type="match status" value="1"/>
</dbReference>
<dbReference type="EMBL" id="KN847492">
    <property type="protein sequence ID" value="KIW19680.1"/>
    <property type="molecule type" value="Genomic_DNA"/>
</dbReference>
<dbReference type="Proteomes" id="UP000053328">
    <property type="component" value="Unassembled WGS sequence"/>
</dbReference>
<dbReference type="PROSITE" id="PS50216">
    <property type="entry name" value="DHHC"/>
    <property type="match status" value="1"/>
</dbReference>
<feature type="domain" description="Palmitoyltransferase DHHC" evidence="14">
    <location>
        <begin position="91"/>
        <end position="242"/>
    </location>
</feature>
<comment type="similarity">
    <text evidence="11">Belongs to the DHHC palmitoyltransferase family. PFA4 subfamily.</text>
</comment>
<evidence type="ECO:0000256" key="6">
    <source>
        <dbReference type="ARBA" id="ARBA00023136"/>
    </source>
</evidence>
<comment type="domain">
    <text evidence="11 12">The DHHC domain is required for palmitoyltransferase activity.</text>
</comment>
<evidence type="ECO:0000256" key="8">
    <source>
        <dbReference type="ARBA" id="ARBA00023288"/>
    </source>
</evidence>
<evidence type="ECO:0000256" key="9">
    <source>
        <dbReference type="ARBA" id="ARBA00023315"/>
    </source>
</evidence>